<comment type="caution">
    <text evidence="2">The sequence shown here is derived from an EMBL/GenBank/DDBJ whole genome shotgun (WGS) entry which is preliminary data.</text>
</comment>
<reference evidence="2" key="1">
    <citation type="submission" date="2020-03" db="EMBL/GenBank/DDBJ databases">
        <title>Hybrid Assembly of Korean Phytophthora infestans isolates.</title>
        <authorList>
            <person name="Prokchorchik M."/>
            <person name="Lee Y."/>
            <person name="Seo J."/>
            <person name="Cho J.-H."/>
            <person name="Park Y.-E."/>
            <person name="Jang D.-C."/>
            <person name="Im J.-S."/>
            <person name="Choi J.-G."/>
            <person name="Park H.-J."/>
            <person name="Lee G.-B."/>
            <person name="Lee Y.-G."/>
            <person name="Hong S.-Y."/>
            <person name="Cho K."/>
            <person name="Sohn K.H."/>
        </authorList>
    </citation>
    <scope>NUCLEOTIDE SEQUENCE</scope>
    <source>
        <strain evidence="2">KR_2_A2</strain>
    </source>
</reference>
<evidence type="ECO:0000313" key="3">
    <source>
        <dbReference type="Proteomes" id="UP000704712"/>
    </source>
</evidence>
<accession>A0A8S9U3V9</accession>
<organism evidence="2 3">
    <name type="scientific">Phytophthora infestans</name>
    <name type="common">Potato late blight agent</name>
    <name type="synonym">Botrytis infestans</name>
    <dbReference type="NCBI Taxonomy" id="4787"/>
    <lineage>
        <taxon>Eukaryota</taxon>
        <taxon>Sar</taxon>
        <taxon>Stramenopiles</taxon>
        <taxon>Oomycota</taxon>
        <taxon>Peronosporomycetes</taxon>
        <taxon>Peronosporales</taxon>
        <taxon>Peronosporaceae</taxon>
        <taxon>Phytophthora</taxon>
    </lineage>
</organism>
<dbReference type="Proteomes" id="UP000704712">
    <property type="component" value="Unassembled WGS sequence"/>
</dbReference>
<feature type="region of interest" description="Disordered" evidence="1">
    <location>
        <begin position="305"/>
        <end position="326"/>
    </location>
</feature>
<feature type="region of interest" description="Disordered" evidence="1">
    <location>
        <begin position="99"/>
        <end position="134"/>
    </location>
</feature>
<proteinExistence type="predicted"/>
<dbReference type="EMBL" id="JAACNO010002301">
    <property type="protein sequence ID" value="KAF4134332.1"/>
    <property type="molecule type" value="Genomic_DNA"/>
</dbReference>
<protein>
    <submittedName>
        <fullName evidence="2">Uncharacterized protein</fullName>
    </submittedName>
</protein>
<dbReference type="AlphaFoldDB" id="A0A8S9U3V9"/>
<gene>
    <name evidence="2" type="ORF">GN958_ATG16464</name>
</gene>
<feature type="compositionally biased region" description="Polar residues" evidence="1">
    <location>
        <begin position="305"/>
        <end position="317"/>
    </location>
</feature>
<name>A0A8S9U3V9_PHYIN</name>
<evidence type="ECO:0000256" key="1">
    <source>
        <dbReference type="SAM" id="MobiDB-lite"/>
    </source>
</evidence>
<evidence type="ECO:0000313" key="2">
    <source>
        <dbReference type="EMBL" id="KAF4134332.1"/>
    </source>
</evidence>
<sequence>MKINVYVAVEGGGAARRICWYMGTSDTQVEKAIRIQLRLPRETEFLLRDADGDMVPVSSTLPNGQHYTVVIHEDGYTTSNANTATTSIIRPIMSVNDDEMDTVISPPSPKRRRLETDDDAVTPPSPASPLVDPVSAITPPIRRVSAPHRPVATIIAQFVDTFTRPIANEDNMNFIPNAGPFALYELYCKVVLDKKFHPKREDVFYKMTSLHCKVDRQRVNRYYQCPVENGQGTMYVQFKPQGKGVLLRRYRKLGHAEELEDVVKAAPFVLWLGLDPNEVVALYTRFLEGFVPIAKRTFRVENGNAFTNTQQGQQDQAPTGIIPVEE</sequence>